<proteinExistence type="predicted"/>
<dbReference type="AlphaFoldDB" id="A0A8J2KUT4"/>
<comment type="caution">
    <text evidence="2">The sequence shown here is derived from an EMBL/GenBank/DDBJ whole genome shotgun (WGS) entry which is preliminary data.</text>
</comment>
<keyword evidence="3" id="KW-1185">Reference proteome</keyword>
<feature type="coiled-coil region" evidence="1">
    <location>
        <begin position="88"/>
        <end position="115"/>
    </location>
</feature>
<gene>
    <name evidence="2" type="ORF">AFUS01_LOCUS30002</name>
</gene>
<organism evidence="2 3">
    <name type="scientific">Allacma fusca</name>
    <dbReference type="NCBI Taxonomy" id="39272"/>
    <lineage>
        <taxon>Eukaryota</taxon>
        <taxon>Metazoa</taxon>
        <taxon>Ecdysozoa</taxon>
        <taxon>Arthropoda</taxon>
        <taxon>Hexapoda</taxon>
        <taxon>Collembola</taxon>
        <taxon>Symphypleona</taxon>
        <taxon>Sminthuridae</taxon>
        <taxon>Allacma</taxon>
    </lineage>
</organism>
<accession>A0A8J2KUT4</accession>
<evidence type="ECO:0000313" key="3">
    <source>
        <dbReference type="Proteomes" id="UP000708208"/>
    </source>
</evidence>
<protein>
    <submittedName>
        <fullName evidence="2">Uncharacterized protein</fullName>
    </submittedName>
</protein>
<reference evidence="2" key="1">
    <citation type="submission" date="2021-06" db="EMBL/GenBank/DDBJ databases">
        <authorList>
            <person name="Hodson N. C."/>
            <person name="Mongue J. A."/>
            <person name="Jaron S. K."/>
        </authorList>
    </citation>
    <scope>NUCLEOTIDE SEQUENCE</scope>
</reference>
<evidence type="ECO:0000256" key="1">
    <source>
        <dbReference type="SAM" id="Coils"/>
    </source>
</evidence>
<keyword evidence="1" id="KW-0175">Coiled coil</keyword>
<dbReference type="EMBL" id="CAJVCH010453047">
    <property type="protein sequence ID" value="CAG7819564.1"/>
    <property type="molecule type" value="Genomic_DNA"/>
</dbReference>
<dbReference type="Proteomes" id="UP000708208">
    <property type="component" value="Unassembled WGS sequence"/>
</dbReference>
<name>A0A8J2KUT4_9HEXA</name>
<sequence>MAPTVTAEVGYPSSQKMLNVSNGKPGSLPGSPLTGSAQLCVSSASTITRIATSDREDVIQQKLAVLSQQVKTVKEERNQHLMSMCLKTLELSSKNRKLQEELNELREQTRKFVQSLNRSPPGCPPQMTKSMIHVPLMKTARSTLATLPVPDPLSLNFPTHNSSSFVQFQSIGSTTSFTPLPAQQPNDQKPCHVPTAQMSTSQIQSTTLTSCFRSPGQVLSPEVQTAIGKSMPAPVYKEGINTIQLQVDQNLNYVPLSTNISTISSDTSGTIGSHDQSGDATATSDPEVFCSCCSEDDGQANQNNFYTLLNDLASSWINRLHGNKNSISPAIHVGGLPEDTTREGSPSQKDCLQKKELLETVSPQNYLPLQIPMSRKRYMSNNDEDPMISAKRRCNGTKSSFESYMCASPLLSTSDSEDGMGSLRVDTTEMMQLNSMDELGLSDDSD</sequence>
<evidence type="ECO:0000313" key="2">
    <source>
        <dbReference type="EMBL" id="CAG7819564.1"/>
    </source>
</evidence>